<dbReference type="Pfam" id="PF13579">
    <property type="entry name" value="Glyco_trans_4_4"/>
    <property type="match status" value="1"/>
</dbReference>
<dbReference type="SUPFAM" id="SSF53756">
    <property type="entry name" value="UDP-Glycosyltransferase/glycogen phosphorylase"/>
    <property type="match status" value="1"/>
</dbReference>
<keyword evidence="1" id="KW-0812">Transmembrane</keyword>
<dbReference type="CDD" id="cd03794">
    <property type="entry name" value="GT4_WbuB-like"/>
    <property type="match status" value="1"/>
</dbReference>
<dbReference type="GO" id="GO:0016757">
    <property type="term" value="F:glycosyltransferase activity"/>
    <property type="evidence" value="ECO:0007669"/>
    <property type="project" value="TreeGrafter"/>
</dbReference>
<dbReference type="RefSeq" id="WP_090749112.1">
    <property type="nucleotide sequence ID" value="NZ_CZQA01000009.1"/>
</dbReference>
<gene>
    <name evidence="3" type="ORF">COMA1_30118</name>
</gene>
<organism evidence="3 4">
    <name type="scientific">Candidatus Nitrospira nitrosa</name>
    <dbReference type="NCBI Taxonomy" id="1742972"/>
    <lineage>
        <taxon>Bacteria</taxon>
        <taxon>Pseudomonadati</taxon>
        <taxon>Nitrospirota</taxon>
        <taxon>Nitrospiria</taxon>
        <taxon>Nitrospirales</taxon>
        <taxon>Nitrospiraceae</taxon>
        <taxon>Nitrospira</taxon>
    </lineage>
</organism>
<dbReference type="AlphaFoldDB" id="A0A0S4LIR0"/>
<keyword evidence="4" id="KW-1185">Reference proteome</keyword>
<dbReference type="Gene3D" id="3.40.50.2000">
    <property type="entry name" value="Glycogen Phosphorylase B"/>
    <property type="match status" value="2"/>
</dbReference>
<evidence type="ECO:0000313" key="3">
    <source>
        <dbReference type="EMBL" id="CUS36557.1"/>
    </source>
</evidence>
<sequence length="427" mass="47893">MAILGSTKQRVSPSERVDAQKLSDSEFSGLVGKRMAVVSFSAFPGDPRPRRAAEAFAEAGMSVEVICLKEAEAAKKDTFKGIRIDRIEIAKSRNSKFGYVFQYCLFILIVFVMLTLRFPIRRYDVIHIHNMPDVLVFAALIPKLFGTKVILDLHDPMPELMMTIFNTRKESWAVRLMAFLEKQSITFADMVLTVNRTCEELFALRSGGASKISVVMNTPNEQIFRYSPVKLDDAAVSRIGKPFVIMYHGTLVERNGLDLAVEALAQVRQSVPEAELRVYGPRTLYLDDVLHSLSAKGLEEAVVYLGPRTLEELAQAIAQCDVGVIPNKRSMFTEINTPTRIFEYLALGKPVVAPRANGIEAYFDKDSLVLFELGNANDLAMKLSWVATHPMEALETTKRGQAIYQQHVWSREKEKLLNLTAALVRSR</sequence>
<dbReference type="PANTHER" id="PTHR45947:SF3">
    <property type="entry name" value="SULFOQUINOVOSYL TRANSFERASE SQD2"/>
    <property type="match status" value="1"/>
</dbReference>
<feature type="transmembrane region" description="Helical" evidence="1">
    <location>
        <begin position="100"/>
        <end position="120"/>
    </location>
</feature>
<dbReference type="InterPro" id="IPR050194">
    <property type="entry name" value="Glycosyltransferase_grp1"/>
</dbReference>
<accession>A0A0S4LIR0</accession>
<evidence type="ECO:0000259" key="2">
    <source>
        <dbReference type="Pfam" id="PF13579"/>
    </source>
</evidence>
<dbReference type="OrthoDB" id="7560678at2"/>
<keyword evidence="3" id="KW-0808">Transferase</keyword>
<dbReference type="STRING" id="1742972.COMA1_30118"/>
<keyword evidence="1" id="KW-0472">Membrane</keyword>
<dbReference type="EMBL" id="CZQA01000009">
    <property type="protein sequence ID" value="CUS36557.1"/>
    <property type="molecule type" value="Genomic_DNA"/>
</dbReference>
<evidence type="ECO:0000256" key="1">
    <source>
        <dbReference type="SAM" id="Phobius"/>
    </source>
</evidence>
<evidence type="ECO:0000313" key="4">
    <source>
        <dbReference type="Proteomes" id="UP000199032"/>
    </source>
</evidence>
<dbReference type="InterPro" id="IPR028098">
    <property type="entry name" value="Glyco_trans_4-like_N"/>
</dbReference>
<protein>
    <submittedName>
        <fullName evidence="3">Putative Glycosyl transferase group 1</fullName>
    </submittedName>
</protein>
<dbReference type="Proteomes" id="UP000199032">
    <property type="component" value="Unassembled WGS sequence"/>
</dbReference>
<name>A0A0S4LIR0_9BACT</name>
<proteinExistence type="predicted"/>
<dbReference type="Pfam" id="PF13692">
    <property type="entry name" value="Glyco_trans_1_4"/>
    <property type="match status" value="1"/>
</dbReference>
<dbReference type="PANTHER" id="PTHR45947">
    <property type="entry name" value="SULFOQUINOVOSYL TRANSFERASE SQD2"/>
    <property type="match status" value="1"/>
</dbReference>
<keyword evidence="1" id="KW-1133">Transmembrane helix</keyword>
<feature type="domain" description="Glycosyltransferase subfamily 4-like N-terminal" evidence="2">
    <location>
        <begin position="50"/>
        <end position="217"/>
    </location>
</feature>
<reference evidence="3 4" key="1">
    <citation type="submission" date="2015-10" db="EMBL/GenBank/DDBJ databases">
        <authorList>
            <person name="Gilbert D.G."/>
        </authorList>
    </citation>
    <scope>NUCLEOTIDE SEQUENCE [LARGE SCALE GENOMIC DNA]</scope>
    <source>
        <strain evidence="3">COMA1</strain>
    </source>
</reference>